<keyword evidence="12" id="KW-1185">Reference proteome</keyword>
<evidence type="ECO:0000256" key="6">
    <source>
        <dbReference type="ARBA" id="ARBA00023141"/>
    </source>
</evidence>
<dbReference type="HAMAP" id="MF_00222">
    <property type="entry name" value="Shikimate_DH_AroE"/>
    <property type="match status" value="1"/>
</dbReference>
<dbReference type="InterPro" id="IPR011342">
    <property type="entry name" value="Shikimate_DH"/>
</dbReference>
<evidence type="ECO:0000256" key="2">
    <source>
        <dbReference type="ARBA" id="ARBA00012962"/>
    </source>
</evidence>
<dbReference type="CDD" id="cd01065">
    <property type="entry name" value="NAD_bind_Shikimate_DH"/>
    <property type="match status" value="1"/>
</dbReference>
<comment type="caution">
    <text evidence="8">Lacks conserved residue(s) required for the propagation of feature annotation.</text>
</comment>
<dbReference type="InterPro" id="IPR006151">
    <property type="entry name" value="Shikm_DH/Glu-tRNA_Rdtase"/>
</dbReference>
<feature type="binding site" evidence="8">
    <location>
        <position position="86"/>
    </location>
    <ligand>
        <name>shikimate</name>
        <dbReference type="ChEBI" id="CHEBI:36208"/>
    </ligand>
</feature>
<keyword evidence="4 8" id="KW-0521">NADP</keyword>
<keyword evidence="6 8" id="KW-0057">Aromatic amino acid biosynthesis</keyword>
<dbReference type="EMBL" id="JBHRVA010000002">
    <property type="protein sequence ID" value="MFC3301984.1"/>
    <property type="molecule type" value="Genomic_DNA"/>
</dbReference>
<comment type="caution">
    <text evidence="11">The sequence shown here is derived from an EMBL/GenBank/DDBJ whole genome shotgun (WGS) entry which is preliminary data.</text>
</comment>
<dbReference type="RefSeq" id="WP_229786099.1">
    <property type="nucleotide sequence ID" value="NZ_BMXU01000001.1"/>
</dbReference>
<feature type="binding site" evidence="8">
    <location>
        <position position="213"/>
    </location>
    <ligand>
        <name>shikimate</name>
        <dbReference type="ChEBI" id="CHEBI:36208"/>
    </ligand>
</feature>
<dbReference type="EC" id="1.1.1.25" evidence="2 8"/>
<dbReference type="SUPFAM" id="SSF51735">
    <property type="entry name" value="NAD(P)-binding Rossmann-fold domains"/>
    <property type="match status" value="1"/>
</dbReference>
<feature type="binding site" evidence="8">
    <location>
        <begin position="14"/>
        <end position="16"/>
    </location>
    <ligand>
        <name>shikimate</name>
        <dbReference type="ChEBI" id="CHEBI:36208"/>
    </ligand>
</feature>
<evidence type="ECO:0000256" key="5">
    <source>
        <dbReference type="ARBA" id="ARBA00023002"/>
    </source>
</evidence>
<dbReference type="SUPFAM" id="SSF53223">
    <property type="entry name" value="Aminoacid dehydrogenase-like, N-terminal domain"/>
    <property type="match status" value="1"/>
</dbReference>
<dbReference type="InterPro" id="IPR013708">
    <property type="entry name" value="Shikimate_DH-bd_N"/>
</dbReference>
<reference evidence="12" key="1">
    <citation type="journal article" date="2019" name="Int. J. Syst. Evol. Microbiol.">
        <title>The Global Catalogue of Microorganisms (GCM) 10K type strain sequencing project: providing services to taxonomists for standard genome sequencing and annotation.</title>
        <authorList>
            <consortium name="The Broad Institute Genomics Platform"/>
            <consortium name="The Broad Institute Genome Sequencing Center for Infectious Disease"/>
            <person name="Wu L."/>
            <person name="Ma J."/>
        </authorList>
    </citation>
    <scope>NUCLEOTIDE SEQUENCE [LARGE SCALE GENOMIC DNA]</scope>
    <source>
        <strain evidence="12">KCTC 22245</strain>
    </source>
</reference>
<evidence type="ECO:0000256" key="4">
    <source>
        <dbReference type="ARBA" id="ARBA00022857"/>
    </source>
</evidence>
<proteinExistence type="inferred from homology"/>
<comment type="pathway">
    <text evidence="1 8">Metabolic intermediate biosynthesis; chorismate biosynthesis; chorismate from D-erythrose 4-phosphate and phosphoenolpyruvate: step 4/7.</text>
</comment>
<keyword evidence="3 8" id="KW-0028">Amino-acid biosynthesis</keyword>
<feature type="binding site" evidence="8">
    <location>
        <begin position="147"/>
        <end position="152"/>
    </location>
    <ligand>
        <name>NADP(+)</name>
        <dbReference type="ChEBI" id="CHEBI:58349"/>
    </ligand>
</feature>
<accession>A0ABV7MBB3</accession>
<gene>
    <name evidence="8 11" type="primary">aroE</name>
    <name evidence="11" type="ORF">ACFONP_04490</name>
</gene>
<feature type="binding site" evidence="8">
    <location>
        <position position="61"/>
    </location>
    <ligand>
        <name>shikimate</name>
        <dbReference type="ChEBI" id="CHEBI:36208"/>
    </ligand>
</feature>
<sequence length="269" mass="28523">MIRAGVIGHPVSHSLSPRIHNRWFEETEIDGRYEAIDARPEDFVEAVRRAAGDGFVALNVTIPHKEKALEIADEASPSARAIGAANLLVFRDGKIFAENTDWCGFAEAVEREGGSLAGDTAVVLGAGGAAAGILYALQDFENVLLANRTRARAEALAGRFPNVTVVDWEKKLELGATESGLFVNTTSLGMAGYPTLGMILGDPGPAMVVDIVYAPMETKLIRAARKAGKPVANGLSMLVWQAVPSFEAFAGIPPKRPAATLADLEAELS</sequence>
<feature type="binding site" evidence="8">
    <location>
        <position position="101"/>
    </location>
    <ligand>
        <name>shikimate</name>
        <dbReference type="ChEBI" id="CHEBI:36208"/>
    </ligand>
</feature>
<feature type="binding site" evidence="8">
    <location>
        <begin position="125"/>
        <end position="129"/>
    </location>
    <ligand>
        <name>NADP(+)</name>
        <dbReference type="ChEBI" id="CHEBI:58349"/>
    </ligand>
</feature>
<name>A0ABV7MBB3_9PROT</name>
<evidence type="ECO:0000256" key="3">
    <source>
        <dbReference type="ARBA" id="ARBA00022605"/>
    </source>
</evidence>
<evidence type="ECO:0000256" key="1">
    <source>
        <dbReference type="ARBA" id="ARBA00004871"/>
    </source>
</evidence>
<evidence type="ECO:0000313" key="11">
    <source>
        <dbReference type="EMBL" id="MFC3301984.1"/>
    </source>
</evidence>
<feature type="active site" description="Proton acceptor" evidence="8">
    <location>
        <position position="65"/>
    </location>
</feature>
<dbReference type="InterPro" id="IPR046346">
    <property type="entry name" value="Aminoacid_DH-like_N_sf"/>
</dbReference>
<feature type="binding site" evidence="8">
    <location>
        <position position="211"/>
    </location>
    <ligand>
        <name>NADP(+)</name>
        <dbReference type="ChEBI" id="CHEBI:58349"/>
    </ligand>
</feature>
<comment type="function">
    <text evidence="8">Involved in the biosynthesis of the chorismate, which leads to the biosynthesis of aromatic amino acids. Catalyzes the reversible NADPH linked reduction of 3-dehydroshikimate (DHSA) to yield shikimate (SA).</text>
</comment>
<dbReference type="Proteomes" id="UP001595607">
    <property type="component" value="Unassembled WGS sequence"/>
</dbReference>
<dbReference type="InterPro" id="IPR036291">
    <property type="entry name" value="NAD(P)-bd_dom_sf"/>
</dbReference>
<dbReference type="Pfam" id="PF08501">
    <property type="entry name" value="Shikimate_dh_N"/>
    <property type="match status" value="1"/>
</dbReference>
<dbReference type="PANTHER" id="PTHR21089">
    <property type="entry name" value="SHIKIMATE DEHYDROGENASE"/>
    <property type="match status" value="1"/>
</dbReference>
<protein>
    <recommendedName>
        <fullName evidence="2 8">Shikimate dehydrogenase (NADP(+))</fullName>
        <shortName evidence="8">SDH</shortName>
        <ecNumber evidence="2 8">1.1.1.25</ecNumber>
    </recommendedName>
</protein>
<feature type="domain" description="Shikimate dehydrogenase substrate binding N-terminal" evidence="10">
    <location>
        <begin position="6"/>
        <end position="87"/>
    </location>
</feature>
<feature type="binding site" evidence="8">
    <location>
        <position position="234"/>
    </location>
    <ligand>
        <name>NADP(+)</name>
        <dbReference type="ChEBI" id="CHEBI:58349"/>
    </ligand>
</feature>
<comment type="catalytic activity">
    <reaction evidence="7 8">
        <text>shikimate + NADP(+) = 3-dehydroshikimate + NADPH + H(+)</text>
        <dbReference type="Rhea" id="RHEA:17737"/>
        <dbReference type="ChEBI" id="CHEBI:15378"/>
        <dbReference type="ChEBI" id="CHEBI:16630"/>
        <dbReference type="ChEBI" id="CHEBI:36208"/>
        <dbReference type="ChEBI" id="CHEBI:57783"/>
        <dbReference type="ChEBI" id="CHEBI:58349"/>
        <dbReference type="EC" id="1.1.1.25"/>
    </reaction>
</comment>
<feature type="domain" description="Quinate/shikimate 5-dehydrogenase/glutamyl-tRNA reductase" evidence="9">
    <location>
        <begin position="109"/>
        <end position="165"/>
    </location>
</feature>
<dbReference type="GO" id="GO:0004764">
    <property type="term" value="F:shikimate 3-dehydrogenase (NADP+) activity"/>
    <property type="evidence" value="ECO:0007669"/>
    <property type="project" value="UniProtKB-EC"/>
</dbReference>
<comment type="subunit">
    <text evidence="8">Homodimer.</text>
</comment>
<organism evidence="11 12">
    <name type="scientific">Parvularcula lutaonensis</name>
    <dbReference type="NCBI Taxonomy" id="491923"/>
    <lineage>
        <taxon>Bacteria</taxon>
        <taxon>Pseudomonadati</taxon>
        <taxon>Pseudomonadota</taxon>
        <taxon>Alphaproteobacteria</taxon>
        <taxon>Parvularculales</taxon>
        <taxon>Parvularculaceae</taxon>
        <taxon>Parvularcula</taxon>
    </lineage>
</organism>
<dbReference type="Gene3D" id="3.40.50.10860">
    <property type="entry name" value="Leucine Dehydrogenase, chain A, domain 1"/>
    <property type="match status" value="1"/>
</dbReference>
<dbReference type="PANTHER" id="PTHR21089:SF1">
    <property type="entry name" value="BIFUNCTIONAL 3-DEHYDROQUINATE DEHYDRATASE_SHIKIMATE DEHYDROGENASE, CHLOROPLASTIC"/>
    <property type="match status" value="1"/>
</dbReference>
<dbReference type="InterPro" id="IPR022893">
    <property type="entry name" value="Shikimate_DH_fam"/>
</dbReference>
<evidence type="ECO:0000259" key="10">
    <source>
        <dbReference type="Pfam" id="PF08501"/>
    </source>
</evidence>
<dbReference type="Gene3D" id="3.40.50.720">
    <property type="entry name" value="NAD(P)-binding Rossmann-like Domain"/>
    <property type="match status" value="1"/>
</dbReference>
<comment type="similarity">
    <text evidence="8">Belongs to the shikimate dehydrogenase family.</text>
</comment>
<evidence type="ECO:0000313" key="12">
    <source>
        <dbReference type="Proteomes" id="UP001595607"/>
    </source>
</evidence>
<feature type="binding site" evidence="8">
    <location>
        <position position="241"/>
    </location>
    <ligand>
        <name>shikimate</name>
        <dbReference type="ChEBI" id="CHEBI:36208"/>
    </ligand>
</feature>
<evidence type="ECO:0000256" key="7">
    <source>
        <dbReference type="ARBA" id="ARBA00049442"/>
    </source>
</evidence>
<evidence type="ECO:0000256" key="8">
    <source>
        <dbReference type="HAMAP-Rule" id="MF_00222"/>
    </source>
</evidence>
<evidence type="ECO:0000259" key="9">
    <source>
        <dbReference type="Pfam" id="PF01488"/>
    </source>
</evidence>
<dbReference type="Pfam" id="PF01488">
    <property type="entry name" value="Shikimate_DH"/>
    <property type="match status" value="1"/>
</dbReference>
<keyword evidence="5 8" id="KW-0560">Oxidoreductase</keyword>
<dbReference type="NCBIfam" id="TIGR00507">
    <property type="entry name" value="aroE"/>
    <property type="match status" value="1"/>
</dbReference>